<proteinExistence type="predicted"/>
<evidence type="ECO:0000313" key="1">
    <source>
        <dbReference type="EMBL" id="OEH77383.1"/>
    </source>
</evidence>
<protein>
    <submittedName>
        <fullName evidence="1">Uncharacterized protein</fullName>
    </submittedName>
</protein>
<dbReference type="VEuPathDB" id="ToxoDB:cyc_07759"/>
<name>A0A1D3D1S1_9EIME</name>
<dbReference type="EMBL" id="JROU02001109">
    <property type="protein sequence ID" value="OEH77383.1"/>
    <property type="molecule type" value="Genomic_DNA"/>
</dbReference>
<comment type="caution">
    <text evidence="1">The sequence shown here is derived from an EMBL/GenBank/DDBJ whole genome shotgun (WGS) entry which is preliminary data.</text>
</comment>
<dbReference type="InParanoid" id="A0A1D3D1S1"/>
<gene>
    <name evidence="1" type="ORF">cyc_07759</name>
</gene>
<keyword evidence="2" id="KW-1185">Reference proteome</keyword>
<accession>A0A1D3D1S1</accession>
<dbReference type="Proteomes" id="UP000095192">
    <property type="component" value="Unassembled WGS sequence"/>
</dbReference>
<reference evidence="1 2" key="1">
    <citation type="journal article" date="2016" name="BMC Genomics">
        <title>Comparative genomics reveals Cyclospora cayetanensis possesses coccidia-like metabolism and invasion components but unique surface antigens.</title>
        <authorList>
            <person name="Liu S."/>
            <person name="Wang L."/>
            <person name="Zheng H."/>
            <person name="Xu Z."/>
            <person name="Roellig D.M."/>
            <person name="Li N."/>
            <person name="Frace M.A."/>
            <person name="Tang K."/>
            <person name="Arrowood M.J."/>
            <person name="Moss D.M."/>
            <person name="Zhang L."/>
            <person name="Feng Y."/>
            <person name="Xiao L."/>
        </authorList>
    </citation>
    <scope>NUCLEOTIDE SEQUENCE [LARGE SCALE GENOMIC DNA]</scope>
    <source>
        <strain evidence="1 2">CHN_HEN01</strain>
    </source>
</reference>
<dbReference type="AlphaFoldDB" id="A0A1D3D1S1"/>
<organism evidence="1 2">
    <name type="scientific">Cyclospora cayetanensis</name>
    <dbReference type="NCBI Taxonomy" id="88456"/>
    <lineage>
        <taxon>Eukaryota</taxon>
        <taxon>Sar</taxon>
        <taxon>Alveolata</taxon>
        <taxon>Apicomplexa</taxon>
        <taxon>Conoidasida</taxon>
        <taxon>Coccidia</taxon>
        <taxon>Eucoccidiorida</taxon>
        <taxon>Eimeriorina</taxon>
        <taxon>Eimeriidae</taxon>
        <taxon>Cyclospora</taxon>
    </lineage>
</organism>
<sequence length="108" mass="11527">MPARRHAVDSVVHAPVVLQYIGAPLPGLFSESLPPSGSSCIETAEECVAAGAFRSLQRSVDSSVKVPPCCNSLLKSLLELKKEVDEALSVSLEVWPSLPKPTRGPPFF</sequence>
<evidence type="ECO:0000313" key="2">
    <source>
        <dbReference type="Proteomes" id="UP000095192"/>
    </source>
</evidence>